<reference evidence="2" key="1">
    <citation type="journal article" date="2020" name="Stud. Mycol.">
        <title>101 Dothideomycetes genomes: a test case for predicting lifestyles and emergence of pathogens.</title>
        <authorList>
            <person name="Haridas S."/>
            <person name="Albert R."/>
            <person name="Binder M."/>
            <person name="Bloem J."/>
            <person name="Labutti K."/>
            <person name="Salamov A."/>
            <person name="Andreopoulos B."/>
            <person name="Baker S."/>
            <person name="Barry K."/>
            <person name="Bills G."/>
            <person name="Bluhm B."/>
            <person name="Cannon C."/>
            <person name="Castanera R."/>
            <person name="Culley D."/>
            <person name="Daum C."/>
            <person name="Ezra D."/>
            <person name="Gonzalez J."/>
            <person name="Henrissat B."/>
            <person name="Kuo A."/>
            <person name="Liang C."/>
            <person name="Lipzen A."/>
            <person name="Lutzoni F."/>
            <person name="Magnuson J."/>
            <person name="Mondo S."/>
            <person name="Nolan M."/>
            <person name="Ohm R."/>
            <person name="Pangilinan J."/>
            <person name="Park H.-J."/>
            <person name="Ramirez L."/>
            <person name="Alfaro M."/>
            <person name="Sun H."/>
            <person name="Tritt A."/>
            <person name="Yoshinaga Y."/>
            <person name="Zwiers L.-H."/>
            <person name="Turgeon B."/>
            <person name="Goodwin S."/>
            <person name="Spatafora J."/>
            <person name="Crous P."/>
            <person name="Grigoriev I."/>
        </authorList>
    </citation>
    <scope>NUCLEOTIDE SEQUENCE</scope>
    <source>
        <strain evidence="2">CBS 122368</strain>
    </source>
</reference>
<dbReference type="OrthoDB" id="2687452at2759"/>
<dbReference type="RefSeq" id="XP_033675626.1">
    <property type="nucleotide sequence ID" value="XM_033820566.1"/>
</dbReference>
<dbReference type="AlphaFoldDB" id="A0A6A6HS14"/>
<accession>A0A6A6HS14</accession>
<protein>
    <submittedName>
        <fullName evidence="2">Uncharacterized protein</fullName>
    </submittedName>
</protein>
<organism evidence="2 3">
    <name type="scientific">Trematosphaeria pertusa</name>
    <dbReference type="NCBI Taxonomy" id="390896"/>
    <lineage>
        <taxon>Eukaryota</taxon>
        <taxon>Fungi</taxon>
        <taxon>Dikarya</taxon>
        <taxon>Ascomycota</taxon>
        <taxon>Pezizomycotina</taxon>
        <taxon>Dothideomycetes</taxon>
        <taxon>Pleosporomycetidae</taxon>
        <taxon>Pleosporales</taxon>
        <taxon>Massarineae</taxon>
        <taxon>Trematosphaeriaceae</taxon>
        <taxon>Trematosphaeria</taxon>
    </lineage>
</organism>
<feature type="region of interest" description="Disordered" evidence="1">
    <location>
        <begin position="1"/>
        <end position="38"/>
    </location>
</feature>
<evidence type="ECO:0000256" key="1">
    <source>
        <dbReference type="SAM" id="MobiDB-lite"/>
    </source>
</evidence>
<dbReference type="EMBL" id="ML987216">
    <property type="protein sequence ID" value="KAF2240622.1"/>
    <property type="molecule type" value="Genomic_DNA"/>
</dbReference>
<evidence type="ECO:0000313" key="3">
    <source>
        <dbReference type="Proteomes" id="UP000800094"/>
    </source>
</evidence>
<feature type="compositionally biased region" description="Basic and acidic residues" evidence="1">
    <location>
        <begin position="106"/>
        <end position="123"/>
    </location>
</feature>
<name>A0A6A6HS14_9PLEO</name>
<keyword evidence="3" id="KW-1185">Reference proteome</keyword>
<gene>
    <name evidence="2" type="ORF">BU26DRAFT_203600</name>
</gene>
<feature type="region of interest" description="Disordered" evidence="1">
    <location>
        <begin position="92"/>
        <end position="134"/>
    </location>
</feature>
<dbReference type="GeneID" id="54573896"/>
<evidence type="ECO:0000313" key="2">
    <source>
        <dbReference type="EMBL" id="KAF2240622.1"/>
    </source>
</evidence>
<dbReference type="Proteomes" id="UP000800094">
    <property type="component" value="Unassembled WGS sequence"/>
</dbReference>
<sequence>MSATIQTPLLSPPAVSPSAPTPRRRRPAARQSRTRDEDVIGHVLMNKKKFKCADSSCNDLTFGRLADLRRHHEQQHARNRVQYFCSYAGCPRSHAETGGKGRSFGTRKDKRDEHERNVHERNNSDQGYSLAESF</sequence>
<proteinExistence type="predicted"/>